<accession>A0A8T1ZB98</accession>
<feature type="signal peptide" evidence="1">
    <location>
        <begin position="1"/>
        <end position="24"/>
    </location>
</feature>
<dbReference type="EMBL" id="JAEFBJ010000011">
    <property type="protein sequence ID" value="KAG7556262.1"/>
    <property type="molecule type" value="Genomic_DNA"/>
</dbReference>
<sequence>MEMSHVQPVLLLLASLFFLPALRGAVDFEYCNTNREYATVSRIEVSPPVGLPDEQTININLFGYACKNIPIEIYVYVTIRYKDGHEEFLKVYHICEVIACNDPEKEIEAGTNFELPLSDVPYVDAPDDDVPYVGSAQEIKYDVSFRLQTLDQENPIPNMCVEFKVPSPAPALVSI</sequence>
<name>A0A8T1ZB98_ARASU</name>
<evidence type="ECO:0000313" key="4">
    <source>
        <dbReference type="Proteomes" id="UP000694251"/>
    </source>
</evidence>
<organism evidence="3 4">
    <name type="scientific">Arabidopsis suecica</name>
    <name type="common">Swedish thale-cress</name>
    <name type="synonym">Cardaminopsis suecica</name>
    <dbReference type="NCBI Taxonomy" id="45249"/>
    <lineage>
        <taxon>Eukaryota</taxon>
        <taxon>Viridiplantae</taxon>
        <taxon>Streptophyta</taxon>
        <taxon>Embryophyta</taxon>
        <taxon>Tracheophyta</taxon>
        <taxon>Spermatophyta</taxon>
        <taxon>Magnoliopsida</taxon>
        <taxon>eudicotyledons</taxon>
        <taxon>Gunneridae</taxon>
        <taxon>Pentapetalae</taxon>
        <taxon>rosids</taxon>
        <taxon>malvids</taxon>
        <taxon>Brassicales</taxon>
        <taxon>Brassicaceae</taxon>
        <taxon>Camelineae</taxon>
        <taxon>Arabidopsis</taxon>
    </lineage>
</organism>
<evidence type="ECO:0000259" key="2">
    <source>
        <dbReference type="SMART" id="SM00737"/>
    </source>
</evidence>
<keyword evidence="4" id="KW-1185">Reference proteome</keyword>
<gene>
    <name evidence="3" type="ORF">ISN44_As11g023170</name>
</gene>
<proteinExistence type="predicted"/>
<feature type="chain" id="PRO_5035752056" evidence="1">
    <location>
        <begin position="25"/>
        <end position="175"/>
    </location>
</feature>
<dbReference type="Pfam" id="PF02221">
    <property type="entry name" value="E1_DerP2_DerF2"/>
    <property type="match status" value="1"/>
</dbReference>
<dbReference type="SMART" id="SM00737">
    <property type="entry name" value="ML"/>
    <property type="match status" value="1"/>
</dbReference>
<feature type="domain" description="MD-2-related lipid-recognition" evidence="2">
    <location>
        <begin position="28"/>
        <end position="165"/>
    </location>
</feature>
<dbReference type="OrthoDB" id="1064067at2759"/>
<evidence type="ECO:0000313" key="3">
    <source>
        <dbReference type="EMBL" id="KAG7556262.1"/>
    </source>
</evidence>
<evidence type="ECO:0000256" key="1">
    <source>
        <dbReference type="SAM" id="SignalP"/>
    </source>
</evidence>
<dbReference type="AlphaFoldDB" id="A0A8T1ZB98"/>
<keyword evidence="1" id="KW-0732">Signal</keyword>
<protein>
    <submittedName>
        <fullName evidence="3">MD-2-related lipid-recognition domain</fullName>
    </submittedName>
</protein>
<dbReference type="Proteomes" id="UP000694251">
    <property type="component" value="Chromosome 11"/>
</dbReference>
<comment type="caution">
    <text evidence="3">The sequence shown here is derived from an EMBL/GenBank/DDBJ whole genome shotgun (WGS) entry which is preliminary data.</text>
</comment>
<dbReference type="InterPro" id="IPR003172">
    <property type="entry name" value="ML_dom"/>
</dbReference>
<reference evidence="3 4" key="1">
    <citation type="submission" date="2020-12" db="EMBL/GenBank/DDBJ databases">
        <title>Concerted genomic and epigenomic changes stabilize Arabidopsis allopolyploids.</title>
        <authorList>
            <person name="Chen Z."/>
        </authorList>
    </citation>
    <scope>NUCLEOTIDE SEQUENCE [LARGE SCALE GENOMIC DNA]</scope>
    <source>
        <strain evidence="3">As9502</strain>
        <tissue evidence="3">Leaf</tissue>
    </source>
</reference>